<keyword evidence="3" id="KW-1133">Transmembrane helix</keyword>
<dbReference type="GO" id="GO:0004222">
    <property type="term" value="F:metalloendopeptidase activity"/>
    <property type="evidence" value="ECO:0007669"/>
    <property type="project" value="InterPro"/>
</dbReference>
<dbReference type="Proteomes" id="UP000220797">
    <property type="component" value="Unassembled WGS sequence"/>
</dbReference>
<dbReference type="SUPFAM" id="SSF82895">
    <property type="entry name" value="TSP-1 type 1 repeat"/>
    <property type="match status" value="1"/>
</dbReference>
<dbReference type="GeneID" id="39733859"/>
<keyword evidence="6" id="KW-1185">Reference proteome</keyword>
<dbReference type="Pfam" id="PF00090">
    <property type="entry name" value="TSP_1"/>
    <property type="match status" value="1"/>
</dbReference>
<dbReference type="Gene3D" id="2.20.100.10">
    <property type="entry name" value="Thrombospondin type-1 (TSP1) repeat"/>
    <property type="match status" value="1"/>
</dbReference>
<evidence type="ECO:0000256" key="2">
    <source>
        <dbReference type="ARBA" id="ARBA00022475"/>
    </source>
</evidence>
<proteinExistence type="predicted"/>
<evidence type="ECO:0000256" key="1">
    <source>
        <dbReference type="ARBA" id="ARBA00004236"/>
    </source>
</evidence>
<evidence type="ECO:0000313" key="6">
    <source>
        <dbReference type="Proteomes" id="UP000220797"/>
    </source>
</evidence>
<dbReference type="VEuPathDB" id="PlasmoDB:PGAL8A_00532600"/>
<gene>
    <name evidence="5" type="primary">TRAMP</name>
    <name evidence="5" type="ORF">PGAL8A_00532600</name>
</gene>
<reference evidence="5" key="1">
    <citation type="submission" date="2015-04" db="EMBL/GenBank/DDBJ databases">
        <authorList>
            <consortium name="Pathogen Informatics"/>
        </authorList>
    </citation>
    <scope>NUCLEOTIDE SEQUENCE [LARGE SCALE GENOMIC DNA]</scope>
    <source>
        <strain evidence="5">8A</strain>
    </source>
</reference>
<dbReference type="Pfam" id="PF11857">
    <property type="entry name" value="DUF3377"/>
    <property type="match status" value="1"/>
</dbReference>
<dbReference type="InterPro" id="IPR000884">
    <property type="entry name" value="TSP1_rpt"/>
</dbReference>
<accession>A0A1J1GYW6</accession>
<dbReference type="PROSITE" id="PS50092">
    <property type="entry name" value="TSP1"/>
    <property type="match status" value="1"/>
</dbReference>
<feature type="transmembrane region" description="Helical" evidence="3">
    <location>
        <begin position="298"/>
        <end position="319"/>
    </location>
</feature>
<comment type="subcellular location">
    <subcellularLocation>
        <location evidence="1">Cell membrane</location>
    </subcellularLocation>
</comment>
<evidence type="ECO:0000259" key="4">
    <source>
        <dbReference type="Pfam" id="PF11857"/>
    </source>
</evidence>
<protein>
    <submittedName>
        <fullName evidence="5">Thrombospondin-related apical membrane protein, putative</fullName>
    </submittedName>
</protein>
<evidence type="ECO:0000313" key="5">
    <source>
        <dbReference type="EMBL" id="CRG97748.1"/>
    </source>
</evidence>
<sequence>MLKFFFYNLFYIFLYYKGIISDNFKLRNNENFIELLQKNGNYKIEILEPECTSESNVSSDQIKESYNFDRKEFLMHDFVVVKNSQFSNDTALELYHLKEKKKTSYLVLTFYIGDFKFPEGDSYEANLILNVVPVSTKNTCKHNTYIVSLLKTIDVNNPSEFEISKGPLKITISKTSGSFRINVTNFFKDDKWRAFSKNKISFLLKPEDYCYTKLENKLNKPSLIVEKKTIFYTEWGEWSSCSMTCDHPDNVQIRERQCIRENDDCFQGDLKESKMCEAILPKCSDTISKSNGFSTLKIILIILPLLLIICILLILYHIFYRKKGAEKELYENVAGRFMYD</sequence>
<evidence type="ECO:0000256" key="3">
    <source>
        <dbReference type="SAM" id="Phobius"/>
    </source>
</evidence>
<dbReference type="GO" id="GO:0005886">
    <property type="term" value="C:plasma membrane"/>
    <property type="evidence" value="ECO:0007669"/>
    <property type="project" value="UniProtKB-SubCell"/>
</dbReference>
<dbReference type="AlphaFoldDB" id="A0A1J1GYW6"/>
<dbReference type="EMBL" id="CVMV01000110">
    <property type="protein sequence ID" value="CRG97748.1"/>
    <property type="molecule type" value="Genomic_DNA"/>
</dbReference>
<dbReference type="RefSeq" id="XP_028530549.1">
    <property type="nucleotide sequence ID" value="XM_028674169.1"/>
</dbReference>
<dbReference type="InterPro" id="IPR036383">
    <property type="entry name" value="TSP1_rpt_sf"/>
</dbReference>
<dbReference type="SMART" id="SM00209">
    <property type="entry name" value="TSP1"/>
    <property type="match status" value="1"/>
</dbReference>
<dbReference type="InterPro" id="IPR021805">
    <property type="entry name" value="Pept_M10A_metallopeptidase_C"/>
</dbReference>
<keyword evidence="3" id="KW-0812">Transmembrane</keyword>
<feature type="domain" description="Peptidase M10A matrix metallopeptidase C-terminal" evidence="4">
    <location>
        <begin position="293"/>
        <end position="329"/>
    </location>
</feature>
<comment type="caution">
    <text evidence="5">The sequence shown here is derived from an EMBL/GenBank/DDBJ whole genome shotgun (WGS) entry which is preliminary data.</text>
</comment>
<keyword evidence="2" id="KW-1003">Cell membrane</keyword>
<dbReference type="OrthoDB" id="446173at2759"/>
<organism evidence="5 6">
    <name type="scientific">Plasmodium gallinaceum</name>
    <dbReference type="NCBI Taxonomy" id="5849"/>
    <lineage>
        <taxon>Eukaryota</taxon>
        <taxon>Sar</taxon>
        <taxon>Alveolata</taxon>
        <taxon>Apicomplexa</taxon>
        <taxon>Aconoidasida</taxon>
        <taxon>Haemosporida</taxon>
        <taxon>Plasmodiidae</taxon>
        <taxon>Plasmodium</taxon>
        <taxon>Plasmodium (Haemamoeba)</taxon>
    </lineage>
</organism>
<name>A0A1J1GYW6_PLAGA</name>
<keyword evidence="3" id="KW-0472">Membrane</keyword>